<keyword evidence="4" id="KW-1185">Reference proteome</keyword>
<reference evidence="3 4" key="1">
    <citation type="submission" date="2019-02" db="EMBL/GenBank/DDBJ databases">
        <title>Hansschlegelia quercus sp. nov., a novel methylotrophic bacterium from buds of oak (Quercus robur L.).</title>
        <authorList>
            <person name="Agafonova N.V."/>
            <person name="Kaparullina E.N."/>
            <person name="Grouzdev D.S."/>
            <person name="Doronina N.V."/>
        </authorList>
    </citation>
    <scope>NUCLEOTIDE SEQUENCE [LARGE SCALE GENOMIC DNA]</scope>
    <source>
        <strain evidence="3 4">Dub</strain>
    </source>
</reference>
<protein>
    <recommendedName>
        <fullName evidence="2">ABC-type transport auxiliary lipoprotein component domain-containing protein</fullName>
    </recommendedName>
</protein>
<feature type="domain" description="ABC-type transport auxiliary lipoprotein component" evidence="2">
    <location>
        <begin position="36"/>
        <end position="188"/>
    </location>
</feature>
<sequence length="199" mass="20650">MTTRSAMARFALVFGAAIALAGCGGGKPPSTFDLTAPQRLSGGGGPRGVLIVPEPTAIATLDGQRVVVKPSAGEVTYLPNAQWADRLPKLVQARMIEAFENARWLSAVGRPGDRLSPDFQLVTEIRSFEIEAATGTAYVEITAKAVNDKTGKIAVAGVFSARRPVGGAIDGPNATRALDGALAEVLAKLVTWRGPRAGA</sequence>
<dbReference type="Pfam" id="PF03886">
    <property type="entry name" value="ABC_trans_aux"/>
    <property type="match status" value="1"/>
</dbReference>
<comment type="caution">
    <text evidence="3">The sequence shown here is derived from an EMBL/GenBank/DDBJ whole genome shotgun (WGS) entry which is preliminary data.</text>
</comment>
<dbReference type="OrthoDB" id="9808689at2"/>
<accession>A0A4Q9GAB9</accession>
<dbReference type="PROSITE" id="PS51257">
    <property type="entry name" value="PROKAR_LIPOPROTEIN"/>
    <property type="match status" value="1"/>
</dbReference>
<evidence type="ECO:0000256" key="1">
    <source>
        <dbReference type="SAM" id="SignalP"/>
    </source>
</evidence>
<dbReference type="AlphaFoldDB" id="A0A4Q9GAB9"/>
<dbReference type="Gene3D" id="3.40.50.10610">
    <property type="entry name" value="ABC-type transport auxiliary lipoprotein component"/>
    <property type="match status" value="1"/>
</dbReference>
<evidence type="ECO:0000313" key="4">
    <source>
        <dbReference type="Proteomes" id="UP000291613"/>
    </source>
</evidence>
<proteinExistence type="predicted"/>
<gene>
    <name evidence="3" type="ORF">EYR15_15055</name>
</gene>
<feature type="chain" id="PRO_5020599207" description="ABC-type transport auxiliary lipoprotein component domain-containing protein" evidence="1">
    <location>
        <begin position="22"/>
        <end position="199"/>
    </location>
</feature>
<keyword evidence="1" id="KW-0732">Signal</keyword>
<dbReference type="EMBL" id="SIUB01000009">
    <property type="protein sequence ID" value="TBN47935.1"/>
    <property type="molecule type" value="Genomic_DNA"/>
</dbReference>
<feature type="signal peptide" evidence="1">
    <location>
        <begin position="1"/>
        <end position="21"/>
    </location>
</feature>
<name>A0A4Q9GAB9_9HYPH</name>
<organism evidence="3 4">
    <name type="scientific">Hansschlegelia quercus</name>
    <dbReference type="NCBI Taxonomy" id="2528245"/>
    <lineage>
        <taxon>Bacteria</taxon>
        <taxon>Pseudomonadati</taxon>
        <taxon>Pseudomonadota</taxon>
        <taxon>Alphaproteobacteria</taxon>
        <taxon>Hyphomicrobiales</taxon>
        <taxon>Methylopilaceae</taxon>
        <taxon>Hansschlegelia</taxon>
    </lineage>
</organism>
<evidence type="ECO:0000259" key="2">
    <source>
        <dbReference type="Pfam" id="PF03886"/>
    </source>
</evidence>
<dbReference type="Proteomes" id="UP000291613">
    <property type="component" value="Unassembled WGS sequence"/>
</dbReference>
<evidence type="ECO:0000313" key="3">
    <source>
        <dbReference type="EMBL" id="TBN47935.1"/>
    </source>
</evidence>
<dbReference type="InterPro" id="IPR005586">
    <property type="entry name" value="ABC_trans_aux"/>
</dbReference>
<dbReference type="SUPFAM" id="SSF159594">
    <property type="entry name" value="XCC0632-like"/>
    <property type="match status" value="1"/>
</dbReference>